<dbReference type="GO" id="GO:0045910">
    <property type="term" value="P:negative regulation of DNA recombination"/>
    <property type="evidence" value="ECO:0007669"/>
    <property type="project" value="InterPro"/>
</dbReference>
<dbReference type="PANTHER" id="PTHR48466">
    <property type="entry name" value="OS10G0509000 PROTEIN-RELATED"/>
    <property type="match status" value="1"/>
</dbReference>
<evidence type="ECO:0000256" key="6">
    <source>
        <dbReference type="ARBA" id="ARBA00022840"/>
    </source>
</evidence>
<dbReference type="GO" id="GO:0016887">
    <property type="term" value="F:ATP hydrolysis activity"/>
    <property type="evidence" value="ECO:0007669"/>
    <property type="project" value="InterPro"/>
</dbReference>
<keyword evidence="1 9" id="KW-0540">Nuclease</keyword>
<dbReference type="Gene3D" id="3.40.50.300">
    <property type="entry name" value="P-loop containing nucleotide triphosphate hydrolases"/>
    <property type="match status" value="1"/>
</dbReference>
<dbReference type="SMART" id="SM00534">
    <property type="entry name" value="MUTSac"/>
    <property type="match status" value="1"/>
</dbReference>
<gene>
    <name evidence="9" type="primary">mutS2</name>
    <name evidence="9" type="synonym">rqcU</name>
    <name evidence="12" type="ORF">LB941_01375</name>
</gene>
<evidence type="ECO:0000256" key="9">
    <source>
        <dbReference type="HAMAP-Rule" id="MF_00092"/>
    </source>
</evidence>
<evidence type="ECO:0000256" key="7">
    <source>
        <dbReference type="ARBA" id="ARBA00022884"/>
    </source>
</evidence>
<feature type="coiled-coil region" evidence="10">
    <location>
        <begin position="515"/>
        <end position="563"/>
    </location>
</feature>
<sequence>MNNKDLDTLEYNKIKQRLYQFATTEMGQQIINKLVPSDDLKTVQSTLNETQDGADILRLKGGVPIPHLNAISVYLKRLDMKADLNGKELAAIGAVLRTTNEVKKFLRDLQNDEVKLLTLYESAHNLQTIPEISRKLLLSIENDGHVTNDASTLLKSLRQQINATEETIRSKLADFTRQKKSKYLSDSVVTIRNDRYVIPVKSEYRGQFGGIVHDQSSSGATLFIEPREIVDLNNRLKKQQADEKEEIRRILAELSAEIAPFTAEIAQNSYILGELDFINAKAKFAASLKATQPQVSAENDIYLRQVWHPLLDLKKAVKNDITLGKDYQAIIITGPNTGGKTITLKTLGIIQLMGQSGLFISAAENSRIGVFSNIFADIGDEQSIEQSLSTFSAHMTNIVEILHSIDERSLALFDELGAGTDPQEGSALAIAILDALGAKGSYVIATTHYPELKVYGYERPGTINASMEFDSQTLRPTYRLLIGIPGRSNALDISLRLGLDKTIVTAARQLTAADSQNLNAMITDLVNKRHDAEERAINLQSELEKAEKLHADLEKNYTQFVSEREKLIEAAKAKANEIVTKTKEESASIIANLRKMRLDGGNSIKENELIDAQSQLNQLEKPIKLQKNKVLKRAKSKKEFKPNDDVLVTSYGQRGVLLQKLASHTWEVQLGILKMKIAESDLEKIRIEEKHAPRANTVLRSSSKQHVSPKLDLRGQRYEEAMNNVDHYIDAAILAGYPSVTIVHGKGTGALRNGITQYLQQNSAVKNFEFAAPNAGGNGATIVYFN</sequence>
<dbReference type="InterPro" id="IPR007696">
    <property type="entry name" value="DNA_mismatch_repair_MutS_core"/>
</dbReference>
<proteinExistence type="inferred from homology"/>
<dbReference type="GO" id="GO:0006298">
    <property type="term" value="P:mismatch repair"/>
    <property type="evidence" value="ECO:0007669"/>
    <property type="project" value="InterPro"/>
</dbReference>
<dbReference type="CDD" id="cd03280">
    <property type="entry name" value="ABC_MutS2"/>
    <property type="match status" value="1"/>
</dbReference>
<evidence type="ECO:0000256" key="8">
    <source>
        <dbReference type="ARBA" id="ARBA00023125"/>
    </source>
</evidence>
<dbReference type="GO" id="GO:0030983">
    <property type="term" value="F:mismatched DNA binding"/>
    <property type="evidence" value="ECO:0007669"/>
    <property type="project" value="InterPro"/>
</dbReference>
<dbReference type="PROSITE" id="PS00486">
    <property type="entry name" value="DNA_MISMATCH_REPAIR_2"/>
    <property type="match status" value="1"/>
</dbReference>
<keyword evidence="5 9" id="KW-0378">Hydrolase</keyword>
<dbReference type="EC" id="3.6.4.-" evidence="9"/>
<name>A0A9X2FI02_9LACO</name>
<dbReference type="GO" id="GO:0019843">
    <property type="term" value="F:rRNA binding"/>
    <property type="evidence" value="ECO:0007669"/>
    <property type="project" value="UniProtKB-UniRule"/>
</dbReference>
<dbReference type="GO" id="GO:0043023">
    <property type="term" value="F:ribosomal large subunit binding"/>
    <property type="evidence" value="ECO:0007669"/>
    <property type="project" value="UniProtKB-UniRule"/>
</dbReference>
<evidence type="ECO:0000256" key="10">
    <source>
        <dbReference type="SAM" id="Coils"/>
    </source>
</evidence>
<evidence type="ECO:0000259" key="11">
    <source>
        <dbReference type="PROSITE" id="PS50828"/>
    </source>
</evidence>
<comment type="similarity">
    <text evidence="9">Belongs to the DNA mismatch repair MutS family. MutS2 subfamily.</text>
</comment>
<dbReference type="InterPro" id="IPR036187">
    <property type="entry name" value="DNA_mismatch_repair_MutS_sf"/>
</dbReference>
<evidence type="ECO:0000313" key="13">
    <source>
        <dbReference type="Proteomes" id="UP001139006"/>
    </source>
</evidence>
<dbReference type="SUPFAM" id="SSF160443">
    <property type="entry name" value="SMR domain-like"/>
    <property type="match status" value="1"/>
</dbReference>
<comment type="function">
    <text evidence="9">Endonuclease that is involved in the suppression of homologous recombination and thus may have a key role in the control of bacterial genetic diversity.</text>
</comment>
<dbReference type="NCBIfam" id="TIGR01069">
    <property type="entry name" value="mutS2"/>
    <property type="match status" value="1"/>
</dbReference>
<comment type="subunit">
    <text evidence="9">Homodimer. Binds to stalled ribosomes, contacting rRNA.</text>
</comment>
<dbReference type="AlphaFoldDB" id="A0A9X2FI02"/>
<dbReference type="Gene3D" id="3.30.1370.110">
    <property type="match status" value="1"/>
</dbReference>
<dbReference type="InterPro" id="IPR027417">
    <property type="entry name" value="P-loop_NTPase"/>
</dbReference>
<accession>A0A9X2FI02</accession>
<dbReference type="EC" id="3.1.-.-" evidence="9"/>
<organism evidence="12 13">
    <name type="scientific">Ligilactobacillus ubinensis</name>
    <dbReference type="NCBI Taxonomy" id="2876789"/>
    <lineage>
        <taxon>Bacteria</taxon>
        <taxon>Bacillati</taxon>
        <taxon>Bacillota</taxon>
        <taxon>Bacilli</taxon>
        <taxon>Lactobacillales</taxon>
        <taxon>Lactobacillaceae</taxon>
        <taxon>Ligilactobacillus</taxon>
    </lineage>
</organism>
<dbReference type="PANTHER" id="PTHR48466:SF2">
    <property type="entry name" value="OS10G0509000 PROTEIN"/>
    <property type="match status" value="1"/>
</dbReference>
<keyword evidence="3 9" id="KW-0547">Nucleotide-binding</keyword>
<reference evidence="12 13" key="1">
    <citation type="journal article" date="2023" name="Int. J. Syst. Evol. Microbiol.">
        <title>Ligilactobacillus ubinensis sp. nov., a novel species isolated from the wild ferment of a durian fruit (Durio zibethinus).</title>
        <authorList>
            <person name="Heng Y.C."/>
            <person name="Menon N."/>
            <person name="Chen B."/>
            <person name="Loo B.Z.L."/>
            <person name="Wong G.W.J."/>
            <person name="Lim A.C.H."/>
            <person name="Silvaraju S."/>
            <person name="Kittelmann S."/>
        </authorList>
    </citation>
    <scope>NUCLEOTIDE SEQUENCE [LARGE SCALE GENOMIC DNA]</scope>
    <source>
        <strain evidence="12 13">WILCCON 0076</strain>
    </source>
</reference>
<dbReference type="SUPFAM" id="SSF52540">
    <property type="entry name" value="P-loop containing nucleoside triphosphate hydrolases"/>
    <property type="match status" value="1"/>
</dbReference>
<dbReference type="InterPro" id="IPR002625">
    <property type="entry name" value="Smr_dom"/>
</dbReference>
<dbReference type="PIRSF" id="PIRSF005814">
    <property type="entry name" value="MutS_YshD"/>
    <property type="match status" value="1"/>
</dbReference>
<keyword evidence="4 9" id="KW-0255">Endonuclease</keyword>
<keyword evidence="13" id="KW-1185">Reference proteome</keyword>
<evidence type="ECO:0000256" key="1">
    <source>
        <dbReference type="ARBA" id="ARBA00022722"/>
    </source>
</evidence>
<keyword evidence="6 9" id="KW-0067">ATP-binding</keyword>
<keyword evidence="7 9" id="KW-0694">RNA-binding</keyword>
<dbReference type="Pfam" id="PF20297">
    <property type="entry name" value="MSSS"/>
    <property type="match status" value="1"/>
</dbReference>
<protein>
    <recommendedName>
        <fullName evidence="9">Endonuclease MutS2</fullName>
        <ecNumber evidence="9">3.1.-.-</ecNumber>
    </recommendedName>
    <alternativeName>
        <fullName evidence="9">Ribosome-associated protein quality control-upstream factor</fullName>
        <shortName evidence="9">RQC-upstream factor</shortName>
        <shortName evidence="9">RqcU</shortName>
        <ecNumber evidence="9">3.6.4.-</ecNumber>
    </alternativeName>
</protein>
<dbReference type="FunFam" id="3.40.50.300:FF:000830">
    <property type="entry name" value="Endonuclease MutS2"/>
    <property type="match status" value="1"/>
</dbReference>
<dbReference type="InterPro" id="IPR036063">
    <property type="entry name" value="Smr_dom_sf"/>
</dbReference>
<evidence type="ECO:0000256" key="4">
    <source>
        <dbReference type="ARBA" id="ARBA00022759"/>
    </source>
</evidence>
<dbReference type="SUPFAM" id="SSF48334">
    <property type="entry name" value="DNA repair protein MutS, domain III"/>
    <property type="match status" value="1"/>
</dbReference>
<dbReference type="GO" id="GO:0005524">
    <property type="term" value="F:ATP binding"/>
    <property type="evidence" value="ECO:0007669"/>
    <property type="project" value="UniProtKB-UniRule"/>
</dbReference>
<dbReference type="GO" id="GO:0004519">
    <property type="term" value="F:endonuclease activity"/>
    <property type="evidence" value="ECO:0007669"/>
    <property type="project" value="UniProtKB-UniRule"/>
</dbReference>
<evidence type="ECO:0000256" key="3">
    <source>
        <dbReference type="ARBA" id="ARBA00022741"/>
    </source>
</evidence>
<dbReference type="InterPro" id="IPR046893">
    <property type="entry name" value="MSSS"/>
</dbReference>
<keyword evidence="10" id="KW-0175">Coiled coil</keyword>
<feature type="binding site" evidence="9">
    <location>
        <begin position="334"/>
        <end position="341"/>
    </location>
    <ligand>
        <name>ATP</name>
        <dbReference type="ChEBI" id="CHEBI:30616"/>
    </ligand>
</feature>
<dbReference type="RefSeq" id="WP_253358847.1">
    <property type="nucleotide sequence ID" value="NZ_JAIULA010000002.1"/>
</dbReference>
<feature type="coiled-coil region" evidence="10">
    <location>
        <begin position="229"/>
        <end position="257"/>
    </location>
</feature>
<comment type="function">
    <text evidence="9">Acts as a ribosome collision sensor, splitting the ribosome into its 2 subunits. Detects stalled/collided 70S ribosomes which it binds and splits by an ATP-hydrolysis driven conformational change. Acts upstream of the ribosome quality control system (RQC), a ribosome-associated complex that mediates the extraction of incompletely synthesized nascent chains from stalled ribosomes and their subsequent degradation. Probably generates substrates for RQC.</text>
</comment>
<dbReference type="Pfam" id="PF01713">
    <property type="entry name" value="Smr"/>
    <property type="match status" value="1"/>
</dbReference>
<keyword evidence="2 9" id="KW-0699">rRNA-binding</keyword>
<dbReference type="Pfam" id="PF00488">
    <property type="entry name" value="MutS_V"/>
    <property type="match status" value="1"/>
</dbReference>
<dbReference type="InterPro" id="IPR045076">
    <property type="entry name" value="MutS"/>
</dbReference>
<dbReference type="SMART" id="SM00463">
    <property type="entry name" value="SMR"/>
    <property type="match status" value="1"/>
</dbReference>
<dbReference type="PROSITE" id="PS50828">
    <property type="entry name" value="SMR"/>
    <property type="match status" value="1"/>
</dbReference>
<dbReference type="GO" id="GO:0072344">
    <property type="term" value="P:rescue of stalled ribosome"/>
    <property type="evidence" value="ECO:0007669"/>
    <property type="project" value="UniProtKB-UniRule"/>
</dbReference>
<feature type="domain" description="Smr" evidence="11">
    <location>
        <begin position="711"/>
        <end position="786"/>
    </location>
</feature>
<dbReference type="HAMAP" id="MF_00092">
    <property type="entry name" value="MutS2"/>
    <property type="match status" value="1"/>
</dbReference>
<evidence type="ECO:0000256" key="5">
    <source>
        <dbReference type="ARBA" id="ARBA00022801"/>
    </source>
</evidence>
<dbReference type="EMBL" id="JAIULA010000002">
    <property type="protein sequence ID" value="MCP0885984.1"/>
    <property type="molecule type" value="Genomic_DNA"/>
</dbReference>
<comment type="caution">
    <text evidence="12">The sequence shown here is derived from an EMBL/GenBank/DDBJ whole genome shotgun (WGS) entry which is preliminary data.</text>
</comment>
<dbReference type="InterPro" id="IPR000432">
    <property type="entry name" value="DNA_mismatch_repair_MutS_C"/>
</dbReference>
<keyword evidence="8 9" id="KW-0238">DNA-binding</keyword>
<dbReference type="GO" id="GO:0140664">
    <property type="term" value="F:ATP-dependent DNA damage sensor activity"/>
    <property type="evidence" value="ECO:0007669"/>
    <property type="project" value="InterPro"/>
</dbReference>
<evidence type="ECO:0000313" key="12">
    <source>
        <dbReference type="EMBL" id="MCP0885984.1"/>
    </source>
</evidence>
<dbReference type="InterPro" id="IPR005747">
    <property type="entry name" value="MutS2"/>
</dbReference>
<dbReference type="SMART" id="SM00533">
    <property type="entry name" value="MUTSd"/>
    <property type="match status" value="1"/>
</dbReference>
<evidence type="ECO:0000256" key="2">
    <source>
        <dbReference type="ARBA" id="ARBA00022730"/>
    </source>
</evidence>
<dbReference type="Proteomes" id="UP001139006">
    <property type="component" value="Unassembled WGS sequence"/>
</dbReference>